<protein>
    <submittedName>
        <fullName evidence="3">Uncharacterized protein</fullName>
    </submittedName>
</protein>
<evidence type="ECO:0000313" key="3">
    <source>
        <dbReference type="EMBL" id="RAR69289.1"/>
    </source>
</evidence>
<keyword evidence="1" id="KW-1133">Transmembrane helix</keyword>
<evidence type="ECO:0000313" key="4">
    <source>
        <dbReference type="Proteomes" id="UP000248840"/>
    </source>
</evidence>
<reference evidence="3 4" key="1">
    <citation type="submission" date="2018-06" db="EMBL/GenBank/DDBJ databases">
        <title>Genomic Encyclopedia of Archaeal and Bacterial Type Strains, Phase II (KMG-II): from individual species to whole genera.</title>
        <authorList>
            <person name="Goeker M."/>
        </authorList>
    </citation>
    <scope>NUCLEOTIDE SEQUENCE [LARGE SCALE GENOMIC DNA]</scope>
    <source>
        <strain evidence="3 4">DSM 25663</strain>
    </source>
</reference>
<comment type="caution">
    <text evidence="3">The sequence shown here is derived from an EMBL/GenBank/DDBJ whole genome shotgun (WGS) entry which is preliminary data.</text>
</comment>
<gene>
    <name evidence="3" type="ORF">CLV55_11610</name>
</gene>
<organism evidence="3 4">
    <name type="scientific">Flavobacterium aciduliphilum</name>
    <dbReference type="NCBI Taxonomy" id="1101402"/>
    <lineage>
        <taxon>Bacteria</taxon>
        <taxon>Pseudomonadati</taxon>
        <taxon>Bacteroidota</taxon>
        <taxon>Flavobacteriia</taxon>
        <taxon>Flavobacteriales</taxon>
        <taxon>Flavobacteriaceae</taxon>
        <taxon>Flavobacterium</taxon>
    </lineage>
</organism>
<evidence type="ECO:0000256" key="1">
    <source>
        <dbReference type="SAM" id="Phobius"/>
    </source>
</evidence>
<feature type="signal peptide" evidence="2">
    <location>
        <begin position="1"/>
        <end position="18"/>
    </location>
</feature>
<keyword evidence="1" id="KW-0812">Transmembrane</keyword>
<feature type="transmembrane region" description="Helical" evidence="1">
    <location>
        <begin position="44"/>
        <end position="62"/>
    </location>
</feature>
<proteinExistence type="predicted"/>
<name>A0A328YH44_9FLAO</name>
<dbReference type="AlphaFoldDB" id="A0A328YH44"/>
<sequence length="68" mass="7328">MKKSILILLLLLAPFVNSYSQDPGFGDEGGGDAQDAPVAPIANHVNEGMMVGVFIAGYFLYLRKRKTA</sequence>
<dbReference type="Proteomes" id="UP000248840">
    <property type="component" value="Unassembled WGS sequence"/>
</dbReference>
<feature type="chain" id="PRO_5016305960" evidence="2">
    <location>
        <begin position="19"/>
        <end position="68"/>
    </location>
</feature>
<keyword evidence="4" id="KW-1185">Reference proteome</keyword>
<keyword evidence="1" id="KW-0472">Membrane</keyword>
<accession>A0A328YH44</accession>
<evidence type="ECO:0000256" key="2">
    <source>
        <dbReference type="SAM" id="SignalP"/>
    </source>
</evidence>
<keyword evidence="2" id="KW-0732">Signal</keyword>
<dbReference type="EMBL" id="QLSZ01000016">
    <property type="protein sequence ID" value="RAR69289.1"/>
    <property type="molecule type" value="Genomic_DNA"/>
</dbReference>